<dbReference type="GO" id="GO:0043565">
    <property type="term" value="F:sequence-specific DNA binding"/>
    <property type="evidence" value="ECO:0007669"/>
    <property type="project" value="InterPro"/>
</dbReference>
<keyword evidence="2" id="KW-0238">DNA-binding</keyword>
<organism evidence="6 7">
    <name type="scientific">Williamsia limnetica</name>
    <dbReference type="NCBI Taxonomy" id="882452"/>
    <lineage>
        <taxon>Bacteria</taxon>
        <taxon>Bacillati</taxon>
        <taxon>Actinomycetota</taxon>
        <taxon>Actinomycetes</taxon>
        <taxon>Mycobacteriales</taxon>
        <taxon>Nocardiaceae</taxon>
        <taxon>Williamsia</taxon>
    </lineage>
</organism>
<keyword evidence="1" id="KW-0805">Transcription regulation</keyword>
<protein>
    <submittedName>
        <fullName evidence="6">AraC family transcriptional regulator</fullName>
    </submittedName>
</protein>
<dbReference type="InterPro" id="IPR035418">
    <property type="entry name" value="AraC-bd_2"/>
</dbReference>
<dbReference type="InterPro" id="IPR018060">
    <property type="entry name" value="HTH_AraC"/>
</dbReference>
<dbReference type="PROSITE" id="PS01124">
    <property type="entry name" value="HTH_ARAC_FAMILY_2"/>
    <property type="match status" value="1"/>
</dbReference>
<dbReference type="Pfam" id="PF12833">
    <property type="entry name" value="HTH_18"/>
    <property type="match status" value="1"/>
</dbReference>
<sequence>MPQSESIDQVTPDGITTAPPHDRVGFDEWREAISSAFVPLDASPDHRPGDFSGALSSITVGDLQLAEVLGDCSHVRRSVATIRRADPGVIKVGLQLHGHSTVQQNGRHATLAPGDLAIYDTSVEYGLHLTDSFDMLVAVIPRQALRVADRELTDATARTITTTTGAGALLGPLLLSLRSNHQGSSAATPLIEDAVADIVSAVVRSSAPVDALGSGQTVLLSARAYIEAHLGDPTLCPTAVASHHHVSVRYLQKLFAYDGLSVAGFIRQRRLERCRRDLADRTQSHRSVGSICATNGLVDASHFSRLFKQTYGVSPRHYREA</sequence>
<accession>A0A318RKD4</accession>
<gene>
    <name evidence="6" type="ORF">DFR67_109131</name>
</gene>
<evidence type="ECO:0000256" key="3">
    <source>
        <dbReference type="ARBA" id="ARBA00023163"/>
    </source>
</evidence>
<evidence type="ECO:0000256" key="2">
    <source>
        <dbReference type="ARBA" id="ARBA00023125"/>
    </source>
</evidence>
<name>A0A318RKD4_WILLI</name>
<dbReference type="Proteomes" id="UP000247591">
    <property type="component" value="Unassembled WGS sequence"/>
</dbReference>
<dbReference type="InterPro" id="IPR050204">
    <property type="entry name" value="AraC_XylS_family_regulators"/>
</dbReference>
<dbReference type="RefSeq" id="WP_211325084.1">
    <property type="nucleotide sequence ID" value="NZ_QJSP01000009.1"/>
</dbReference>
<dbReference type="SUPFAM" id="SSF46689">
    <property type="entry name" value="Homeodomain-like"/>
    <property type="match status" value="1"/>
</dbReference>
<proteinExistence type="predicted"/>
<keyword evidence="3" id="KW-0804">Transcription</keyword>
<dbReference type="Gene3D" id="1.10.10.60">
    <property type="entry name" value="Homeodomain-like"/>
    <property type="match status" value="1"/>
</dbReference>
<dbReference type="SMART" id="SM00342">
    <property type="entry name" value="HTH_ARAC"/>
    <property type="match status" value="1"/>
</dbReference>
<dbReference type="InterPro" id="IPR009057">
    <property type="entry name" value="Homeodomain-like_sf"/>
</dbReference>
<evidence type="ECO:0000256" key="4">
    <source>
        <dbReference type="SAM" id="MobiDB-lite"/>
    </source>
</evidence>
<dbReference type="EMBL" id="QJSP01000009">
    <property type="protein sequence ID" value="PYE15903.1"/>
    <property type="molecule type" value="Genomic_DNA"/>
</dbReference>
<dbReference type="GO" id="GO:0003700">
    <property type="term" value="F:DNA-binding transcription factor activity"/>
    <property type="evidence" value="ECO:0007669"/>
    <property type="project" value="InterPro"/>
</dbReference>
<feature type="domain" description="HTH araC/xylS-type" evidence="5">
    <location>
        <begin position="220"/>
        <end position="321"/>
    </location>
</feature>
<reference evidence="6 7" key="1">
    <citation type="submission" date="2018-06" db="EMBL/GenBank/DDBJ databases">
        <title>Genomic Encyclopedia of Type Strains, Phase IV (KMG-IV): sequencing the most valuable type-strain genomes for metagenomic binning, comparative biology and taxonomic classification.</title>
        <authorList>
            <person name="Goeker M."/>
        </authorList>
    </citation>
    <scope>NUCLEOTIDE SEQUENCE [LARGE SCALE GENOMIC DNA]</scope>
    <source>
        <strain evidence="6 7">DSM 45521</strain>
    </source>
</reference>
<dbReference type="Pfam" id="PF14525">
    <property type="entry name" value="AraC_binding_2"/>
    <property type="match status" value="1"/>
</dbReference>
<dbReference type="AlphaFoldDB" id="A0A318RKD4"/>
<dbReference type="PANTHER" id="PTHR46796">
    <property type="entry name" value="HTH-TYPE TRANSCRIPTIONAL ACTIVATOR RHAS-RELATED"/>
    <property type="match status" value="1"/>
</dbReference>
<dbReference type="PANTHER" id="PTHR46796:SF6">
    <property type="entry name" value="ARAC SUBFAMILY"/>
    <property type="match status" value="1"/>
</dbReference>
<evidence type="ECO:0000313" key="6">
    <source>
        <dbReference type="EMBL" id="PYE15903.1"/>
    </source>
</evidence>
<evidence type="ECO:0000256" key="1">
    <source>
        <dbReference type="ARBA" id="ARBA00023015"/>
    </source>
</evidence>
<comment type="caution">
    <text evidence="6">The sequence shown here is derived from an EMBL/GenBank/DDBJ whole genome shotgun (WGS) entry which is preliminary data.</text>
</comment>
<keyword evidence="7" id="KW-1185">Reference proteome</keyword>
<feature type="region of interest" description="Disordered" evidence="4">
    <location>
        <begin position="1"/>
        <end position="21"/>
    </location>
</feature>
<evidence type="ECO:0000259" key="5">
    <source>
        <dbReference type="PROSITE" id="PS01124"/>
    </source>
</evidence>
<evidence type="ECO:0000313" key="7">
    <source>
        <dbReference type="Proteomes" id="UP000247591"/>
    </source>
</evidence>